<feature type="domain" description="Alpha-D-phosphohexomutase alpha/beta/alpha" evidence="8">
    <location>
        <begin position="4"/>
        <end position="135"/>
    </location>
</feature>
<dbReference type="Pfam" id="PF00408">
    <property type="entry name" value="PGM_PMM_IV"/>
    <property type="match status" value="1"/>
</dbReference>
<dbReference type="InterPro" id="IPR005845">
    <property type="entry name" value="A-D-PHexomutase_a/b/a-II"/>
</dbReference>
<dbReference type="GO" id="GO:0046872">
    <property type="term" value="F:metal ion binding"/>
    <property type="evidence" value="ECO:0007669"/>
    <property type="project" value="UniProtKB-KW"/>
</dbReference>
<dbReference type="GO" id="GO:0008966">
    <property type="term" value="F:phosphoglucosamine mutase activity"/>
    <property type="evidence" value="ECO:0007669"/>
    <property type="project" value="TreeGrafter"/>
</dbReference>
<keyword evidence="3" id="KW-0597">Phosphoprotein</keyword>
<feature type="domain" description="Alpha-D-phosphohexomutase C-terminal" evidence="7">
    <location>
        <begin position="397"/>
        <end position="442"/>
    </location>
</feature>
<dbReference type="GO" id="GO:0009252">
    <property type="term" value="P:peptidoglycan biosynthetic process"/>
    <property type="evidence" value="ECO:0007669"/>
    <property type="project" value="TreeGrafter"/>
</dbReference>
<feature type="domain" description="Alpha-D-phosphohexomutase alpha/beta/alpha" evidence="9">
    <location>
        <begin position="160"/>
        <end position="256"/>
    </location>
</feature>
<dbReference type="InterPro" id="IPR036900">
    <property type="entry name" value="A-D-PHexomutase_C_sf"/>
</dbReference>
<dbReference type="Pfam" id="PF02879">
    <property type="entry name" value="PGM_PMM_II"/>
    <property type="match status" value="1"/>
</dbReference>
<sequence length="451" mass="47935">MKLRYFGTDGIRGQYGSESLNDEIAFRAGKAAIRLAREISGCQEPKIAVGRDTRESGVKLLESFASGVEQAGGKVMDLGVAPTPCVAYCTKTSDASLGCSITASHNPASDNGIKFFAETGVKPSQKLEETLDRYLGEEDCGGFPERIEPILEDASSLRQRYCEAVVAHFSSVSLKGRAVALDCANGAMFEIAPKVFKELGADVTVIGNVPDGKNINAGVGSEHPESLKSLYRKGNFDLGFAFDGDGDRLLMLDESGKKVPGEGILAVLATAQKKASQLKGGTLVTTIQSNLGLDAAMSAQQIAVARTDVGDKHVIRLMEQEGYLLGGEESGHVVWGRFAVTGDGLVAALALCSVLSEEAKPISQLSSIYQPFPQISIALRVASKPELGDCPAISACMKSLTQELGADGRILVRYSGTEPKIRLLVEARSQTVVEKSMDRLREAVGNDLEVL</sequence>
<evidence type="ECO:0000259" key="7">
    <source>
        <dbReference type="Pfam" id="PF00408"/>
    </source>
</evidence>
<comment type="cofactor">
    <cofactor evidence="1">
        <name>Mg(2+)</name>
        <dbReference type="ChEBI" id="CHEBI:18420"/>
    </cofactor>
</comment>
<dbReference type="GO" id="GO:0004615">
    <property type="term" value="F:phosphomannomutase activity"/>
    <property type="evidence" value="ECO:0007669"/>
    <property type="project" value="TreeGrafter"/>
</dbReference>
<dbReference type="PANTHER" id="PTHR42946">
    <property type="entry name" value="PHOSPHOHEXOSE MUTASE"/>
    <property type="match status" value="1"/>
</dbReference>
<dbReference type="AlphaFoldDB" id="A0A7X1B8K7"/>
<comment type="caution">
    <text evidence="11">The sequence shown here is derived from an EMBL/GenBank/DDBJ whole genome shotgun (WGS) entry which is preliminary data.</text>
</comment>
<dbReference type="GO" id="GO:0005829">
    <property type="term" value="C:cytosol"/>
    <property type="evidence" value="ECO:0007669"/>
    <property type="project" value="TreeGrafter"/>
</dbReference>
<dbReference type="GO" id="GO:0005975">
    <property type="term" value="P:carbohydrate metabolic process"/>
    <property type="evidence" value="ECO:0007669"/>
    <property type="project" value="InterPro"/>
</dbReference>
<keyword evidence="4" id="KW-0479">Metal-binding</keyword>
<organism evidence="11 12">
    <name type="scientific">Pelagicoccus albus</name>
    <dbReference type="NCBI Taxonomy" id="415222"/>
    <lineage>
        <taxon>Bacteria</taxon>
        <taxon>Pseudomonadati</taxon>
        <taxon>Verrucomicrobiota</taxon>
        <taxon>Opitutia</taxon>
        <taxon>Puniceicoccales</taxon>
        <taxon>Pelagicoccaceae</taxon>
        <taxon>Pelagicoccus</taxon>
    </lineage>
</organism>
<dbReference type="FunFam" id="3.40.120.10:FF:000003">
    <property type="entry name" value="Phosphoglucosamine mutase"/>
    <property type="match status" value="1"/>
</dbReference>
<dbReference type="GO" id="GO:0006048">
    <property type="term" value="P:UDP-N-acetylglucosamine biosynthetic process"/>
    <property type="evidence" value="ECO:0007669"/>
    <property type="project" value="TreeGrafter"/>
</dbReference>
<evidence type="ECO:0000256" key="3">
    <source>
        <dbReference type="ARBA" id="ARBA00022553"/>
    </source>
</evidence>
<dbReference type="Pfam" id="PF02878">
    <property type="entry name" value="PGM_PMM_I"/>
    <property type="match status" value="1"/>
</dbReference>
<dbReference type="EMBL" id="JACHVC010000013">
    <property type="protein sequence ID" value="MBC2607658.1"/>
    <property type="molecule type" value="Genomic_DNA"/>
</dbReference>
<evidence type="ECO:0000256" key="6">
    <source>
        <dbReference type="ARBA" id="ARBA00023235"/>
    </source>
</evidence>
<proteinExistence type="inferred from homology"/>
<feature type="domain" description="Alpha-D-phosphohexomutase alpha/beta/alpha" evidence="10">
    <location>
        <begin position="261"/>
        <end position="371"/>
    </location>
</feature>
<dbReference type="InterPro" id="IPR005841">
    <property type="entry name" value="Alpha-D-phosphohexomutase_SF"/>
</dbReference>
<dbReference type="InterPro" id="IPR005844">
    <property type="entry name" value="A-D-PHexomutase_a/b/a-I"/>
</dbReference>
<dbReference type="PRINTS" id="PR00509">
    <property type="entry name" value="PGMPMM"/>
</dbReference>
<evidence type="ECO:0000259" key="9">
    <source>
        <dbReference type="Pfam" id="PF02879"/>
    </source>
</evidence>
<reference evidence="11 12" key="1">
    <citation type="submission" date="2020-07" db="EMBL/GenBank/DDBJ databases">
        <authorList>
            <person name="Feng X."/>
        </authorList>
    </citation>
    <scope>NUCLEOTIDE SEQUENCE [LARGE SCALE GENOMIC DNA]</scope>
    <source>
        <strain evidence="11 12">JCM23202</strain>
    </source>
</reference>
<dbReference type="InterPro" id="IPR005843">
    <property type="entry name" value="A-D-PHexomutase_C"/>
</dbReference>
<keyword evidence="12" id="KW-1185">Reference proteome</keyword>
<dbReference type="PANTHER" id="PTHR42946:SF1">
    <property type="entry name" value="PHOSPHOGLUCOMUTASE (ALPHA-D-GLUCOSE-1,6-BISPHOSPHATE-DEPENDENT)"/>
    <property type="match status" value="1"/>
</dbReference>
<dbReference type="Pfam" id="PF02880">
    <property type="entry name" value="PGM_PMM_III"/>
    <property type="match status" value="1"/>
</dbReference>
<keyword evidence="5" id="KW-0460">Magnesium</keyword>
<evidence type="ECO:0000256" key="4">
    <source>
        <dbReference type="ARBA" id="ARBA00022723"/>
    </source>
</evidence>
<keyword evidence="6" id="KW-0413">Isomerase</keyword>
<evidence type="ECO:0000259" key="10">
    <source>
        <dbReference type="Pfam" id="PF02880"/>
    </source>
</evidence>
<evidence type="ECO:0000313" key="12">
    <source>
        <dbReference type="Proteomes" id="UP000526501"/>
    </source>
</evidence>
<dbReference type="SUPFAM" id="SSF55957">
    <property type="entry name" value="Phosphoglucomutase, C-terminal domain"/>
    <property type="match status" value="1"/>
</dbReference>
<accession>A0A7X1B8K7</accession>
<evidence type="ECO:0000256" key="1">
    <source>
        <dbReference type="ARBA" id="ARBA00001946"/>
    </source>
</evidence>
<evidence type="ECO:0000256" key="2">
    <source>
        <dbReference type="ARBA" id="ARBA00010231"/>
    </source>
</evidence>
<dbReference type="Gene3D" id="3.40.120.10">
    <property type="entry name" value="Alpha-D-Glucose-1,6-Bisphosphate, subunit A, domain 3"/>
    <property type="match status" value="3"/>
</dbReference>
<dbReference type="RefSeq" id="WP_185661529.1">
    <property type="nucleotide sequence ID" value="NZ_CAWPOO010000013.1"/>
</dbReference>
<dbReference type="Proteomes" id="UP000526501">
    <property type="component" value="Unassembled WGS sequence"/>
</dbReference>
<comment type="similarity">
    <text evidence="2">Belongs to the phosphohexose mutase family.</text>
</comment>
<dbReference type="InterPro" id="IPR016055">
    <property type="entry name" value="A-D-PHexomutase_a/b/a-I/II/III"/>
</dbReference>
<dbReference type="SUPFAM" id="SSF53738">
    <property type="entry name" value="Phosphoglucomutase, first 3 domains"/>
    <property type="match status" value="3"/>
</dbReference>
<protein>
    <submittedName>
        <fullName evidence="11">Phosphoglucosamine mutase</fullName>
    </submittedName>
</protein>
<evidence type="ECO:0000313" key="11">
    <source>
        <dbReference type="EMBL" id="MBC2607658.1"/>
    </source>
</evidence>
<dbReference type="InterPro" id="IPR005846">
    <property type="entry name" value="A-D-PHexomutase_a/b/a-III"/>
</dbReference>
<evidence type="ECO:0000259" key="8">
    <source>
        <dbReference type="Pfam" id="PF02878"/>
    </source>
</evidence>
<dbReference type="Gene3D" id="3.30.310.50">
    <property type="entry name" value="Alpha-D-phosphohexomutase, C-terminal domain"/>
    <property type="match status" value="1"/>
</dbReference>
<evidence type="ECO:0000256" key="5">
    <source>
        <dbReference type="ARBA" id="ARBA00022842"/>
    </source>
</evidence>
<dbReference type="InterPro" id="IPR050060">
    <property type="entry name" value="Phosphoglucosamine_mutase"/>
</dbReference>
<gene>
    <name evidence="11" type="ORF">H5P27_16515</name>
</gene>
<name>A0A7X1B8K7_9BACT</name>